<comment type="caution">
    <text evidence="8">The sequence shown here is derived from an EMBL/GenBank/DDBJ whole genome shotgun (WGS) entry which is preliminary data.</text>
</comment>
<evidence type="ECO:0000256" key="3">
    <source>
        <dbReference type="ARBA" id="ARBA00022723"/>
    </source>
</evidence>
<feature type="binding site" evidence="7">
    <location>
        <position position="126"/>
    </location>
    <ligand>
        <name>Zn(2+)</name>
        <dbReference type="ChEBI" id="CHEBI:29105"/>
        <note>catalytic</note>
    </ligand>
</feature>
<proteinExistence type="inferred from homology"/>
<evidence type="ECO:0000256" key="7">
    <source>
        <dbReference type="HAMAP-Rule" id="MF_00009"/>
    </source>
</evidence>
<keyword evidence="4 7" id="KW-0255">Endonuclease</keyword>
<dbReference type="Pfam" id="PF02130">
    <property type="entry name" value="YbeY"/>
    <property type="match status" value="1"/>
</dbReference>
<protein>
    <recommendedName>
        <fullName evidence="7">Endoribonuclease YbeY</fullName>
        <ecNumber evidence="7">3.1.-.-</ecNumber>
    </recommendedName>
</protein>
<evidence type="ECO:0000256" key="5">
    <source>
        <dbReference type="ARBA" id="ARBA00022801"/>
    </source>
</evidence>
<dbReference type="NCBIfam" id="TIGR00043">
    <property type="entry name" value="rRNA maturation RNase YbeY"/>
    <property type="match status" value="1"/>
</dbReference>
<dbReference type="GO" id="GO:0006364">
    <property type="term" value="P:rRNA processing"/>
    <property type="evidence" value="ECO:0007669"/>
    <property type="project" value="UniProtKB-UniRule"/>
</dbReference>
<dbReference type="GO" id="GO:0004521">
    <property type="term" value="F:RNA endonuclease activity"/>
    <property type="evidence" value="ECO:0007669"/>
    <property type="project" value="UniProtKB-UniRule"/>
</dbReference>
<dbReference type="InterPro" id="IPR023091">
    <property type="entry name" value="MetalPrtase_cat_dom_sf_prd"/>
</dbReference>
<gene>
    <name evidence="7 8" type="primary">ybeY</name>
    <name evidence="8" type="ORF">F6X38_01870</name>
</gene>
<comment type="function">
    <text evidence="7">Single strand-specific metallo-endoribonuclease involved in late-stage 70S ribosome quality control and in maturation of the 3' terminus of the 16S rRNA.</text>
</comment>
<evidence type="ECO:0000313" key="9">
    <source>
        <dbReference type="Proteomes" id="UP000432089"/>
    </source>
</evidence>
<evidence type="ECO:0000256" key="4">
    <source>
        <dbReference type="ARBA" id="ARBA00022759"/>
    </source>
</evidence>
<comment type="cofactor">
    <cofactor evidence="7">
        <name>Zn(2+)</name>
        <dbReference type="ChEBI" id="CHEBI:29105"/>
    </cofactor>
    <text evidence="7">Binds 1 zinc ion.</text>
</comment>
<keyword evidence="2 7" id="KW-0540">Nuclease</keyword>
<accession>A0A7V7TYB0</accession>
<dbReference type="EMBL" id="VZDO01000001">
    <property type="protein sequence ID" value="KAB0683010.1"/>
    <property type="molecule type" value="Genomic_DNA"/>
</dbReference>
<evidence type="ECO:0000256" key="6">
    <source>
        <dbReference type="ARBA" id="ARBA00022833"/>
    </source>
</evidence>
<dbReference type="PANTHER" id="PTHR46986:SF1">
    <property type="entry name" value="ENDORIBONUCLEASE YBEY, CHLOROPLASTIC"/>
    <property type="match status" value="1"/>
</dbReference>
<dbReference type="InterPro" id="IPR002036">
    <property type="entry name" value="YbeY"/>
</dbReference>
<organism evidence="8 9">
    <name type="scientific">Plantimonas leprariae</name>
    <dbReference type="NCBI Taxonomy" id="2615207"/>
    <lineage>
        <taxon>Bacteria</taxon>
        <taxon>Pseudomonadati</taxon>
        <taxon>Pseudomonadota</taxon>
        <taxon>Alphaproteobacteria</taxon>
        <taxon>Hyphomicrobiales</taxon>
        <taxon>Aurantimonadaceae</taxon>
        <taxon>Plantimonas</taxon>
    </lineage>
</organism>
<dbReference type="GO" id="GO:0004222">
    <property type="term" value="F:metalloendopeptidase activity"/>
    <property type="evidence" value="ECO:0007669"/>
    <property type="project" value="InterPro"/>
</dbReference>
<dbReference type="Gene3D" id="3.40.390.30">
    <property type="entry name" value="Metalloproteases ('zincins'), catalytic domain"/>
    <property type="match status" value="1"/>
</dbReference>
<keyword evidence="7" id="KW-0698">rRNA processing</keyword>
<feature type="binding site" evidence="7">
    <location>
        <position position="120"/>
    </location>
    <ligand>
        <name>Zn(2+)</name>
        <dbReference type="ChEBI" id="CHEBI:29105"/>
        <note>catalytic</note>
    </ligand>
</feature>
<feature type="binding site" evidence="7">
    <location>
        <position position="116"/>
    </location>
    <ligand>
        <name>Zn(2+)</name>
        <dbReference type="ChEBI" id="CHEBI:29105"/>
        <note>catalytic</note>
    </ligand>
</feature>
<dbReference type="PANTHER" id="PTHR46986">
    <property type="entry name" value="ENDORIBONUCLEASE YBEY, CHLOROPLASTIC"/>
    <property type="match status" value="1"/>
</dbReference>
<dbReference type="EC" id="3.1.-.-" evidence="7"/>
<dbReference type="SUPFAM" id="SSF55486">
    <property type="entry name" value="Metalloproteases ('zincins'), catalytic domain"/>
    <property type="match status" value="1"/>
</dbReference>
<evidence type="ECO:0000313" key="8">
    <source>
        <dbReference type="EMBL" id="KAB0683010.1"/>
    </source>
</evidence>
<reference evidence="8 9" key="1">
    <citation type="submission" date="2019-09" db="EMBL/GenBank/DDBJ databases">
        <title>YIM 132180 draft genome.</title>
        <authorList>
            <person name="Zhang K."/>
        </authorList>
    </citation>
    <scope>NUCLEOTIDE SEQUENCE [LARGE SCALE GENOMIC DNA]</scope>
    <source>
        <strain evidence="8 9">YIM 132180</strain>
    </source>
</reference>
<dbReference type="AlphaFoldDB" id="A0A7V7TYB0"/>
<keyword evidence="6 7" id="KW-0862">Zinc</keyword>
<keyword evidence="7" id="KW-0963">Cytoplasm</keyword>
<keyword evidence="9" id="KW-1185">Reference proteome</keyword>
<keyword evidence="3 7" id="KW-0479">Metal-binding</keyword>
<dbReference type="HAMAP" id="MF_00009">
    <property type="entry name" value="Endoribonucl_YbeY"/>
    <property type="match status" value="1"/>
</dbReference>
<keyword evidence="7" id="KW-0690">Ribosome biogenesis</keyword>
<dbReference type="GO" id="GO:0008270">
    <property type="term" value="F:zinc ion binding"/>
    <property type="evidence" value="ECO:0007669"/>
    <property type="project" value="UniProtKB-UniRule"/>
</dbReference>
<evidence type="ECO:0000256" key="2">
    <source>
        <dbReference type="ARBA" id="ARBA00022722"/>
    </source>
</evidence>
<sequence length="164" mass="18014">MELNLALEDERWVEALPDFEELARGALLALGRRLAVTPTELGLTLASDAAVRTLNAEWRNKDKPTNVLSFPARDLTPGEAPDALLGDLVLALETCRREAAAEAKSLADHFRHLVVHGTLHCLGYDHEDDAAADEMEALEVLILGDLGIADPYRDMENHEEPVRA</sequence>
<comment type="similarity">
    <text evidence="1 7">Belongs to the endoribonuclease YbeY family.</text>
</comment>
<dbReference type="Proteomes" id="UP000432089">
    <property type="component" value="Unassembled WGS sequence"/>
</dbReference>
<evidence type="ECO:0000256" key="1">
    <source>
        <dbReference type="ARBA" id="ARBA00010875"/>
    </source>
</evidence>
<dbReference type="GO" id="GO:0005737">
    <property type="term" value="C:cytoplasm"/>
    <property type="evidence" value="ECO:0007669"/>
    <property type="project" value="UniProtKB-SubCell"/>
</dbReference>
<name>A0A7V7TYB0_9HYPH</name>
<comment type="subcellular location">
    <subcellularLocation>
        <location evidence="7">Cytoplasm</location>
    </subcellularLocation>
</comment>
<keyword evidence="5 7" id="KW-0378">Hydrolase</keyword>